<reference evidence="2 3" key="1">
    <citation type="journal article" date="2015" name="Stand. Genomic Sci.">
        <title>Genomic Encyclopedia of Bacterial and Archaeal Type Strains, Phase III: the genomes of soil and plant-associated and newly described type strains.</title>
        <authorList>
            <person name="Whitman W.B."/>
            <person name="Woyke T."/>
            <person name="Klenk H.P."/>
            <person name="Zhou Y."/>
            <person name="Lilburn T.G."/>
            <person name="Beck B.J."/>
            <person name="De Vos P."/>
            <person name="Vandamme P."/>
            <person name="Eisen J.A."/>
            <person name="Garrity G."/>
            <person name="Hugenholtz P."/>
            <person name="Kyrpides N.C."/>
        </authorList>
    </citation>
    <scope>NUCLEOTIDE SEQUENCE [LARGE SCALE GENOMIC DNA]</scope>
    <source>
        <strain evidence="2 3">CECT 8445</strain>
    </source>
</reference>
<sequence length="235" mass="24464">MGKTTIPSVLKTNFSNFITDLLGFKQYYLATLLIVLMAFVSFGQTITASQLGAGTSSPAVFNSADAPDDNVEVVLTSANGQGTDALGVGYRLGHNGPASGVVNGDVNYTISFVDATSGFPVSVSEVILDFGFFNNNDVSSFDRGLEGINNISVNSGTISLTYVNEGPEGVNDQHFTKLTTSVESPASGSFTAATIPVGTIYAPNDNSFNADAGGQLTISSTSPFSQITFTYDDIA</sequence>
<gene>
    <name evidence="2" type="ORF">DFQ05_2080</name>
</gene>
<organism evidence="2 3">
    <name type="scientific">Winogradskyella wandonensis</name>
    <dbReference type="NCBI Taxonomy" id="1442586"/>
    <lineage>
        <taxon>Bacteria</taxon>
        <taxon>Pseudomonadati</taxon>
        <taxon>Bacteroidota</taxon>
        <taxon>Flavobacteriia</taxon>
        <taxon>Flavobacteriales</taxon>
        <taxon>Flavobacteriaceae</taxon>
        <taxon>Winogradskyella</taxon>
    </lineage>
</organism>
<protein>
    <submittedName>
        <fullName evidence="2">Uncharacterized protein</fullName>
    </submittedName>
</protein>
<evidence type="ECO:0000256" key="1">
    <source>
        <dbReference type="SAM" id="Phobius"/>
    </source>
</evidence>
<keyword evidence="1" id="KW-1133">Transmembrane helix</keyword>
<dbReference type="EMBL" id="SMGI01000003">
    <property type="protein sequence ID" value="TCK66801.1"/>
    <property type="molecule type" value="Genomic_DNA"/>
</dbReference>
<dbReference type="RefSeq" id="WP_132705313.1">
    <property type="nucleotide sequence ID" value="NZ_SMGI01000003.1"/>
</dbReference>
<keyword evidence="3" id="KW-1185">Reference proteome</keyword>
<proteinExistence type="predicted"/>
<comment type="caution">
    <text evidence="2">The sequence shown here is derived from an EMBL/GenBank/DDBJ whole genome shotgun (WGS) entry which is preliminary data.</text>
</comment>
<dbReference type="Proteomes" id="UP000295714">
    <property type="component" value="Unassembled WGS sequence"/>
</dbReference>
<keyword evidence="1" id="KW-0472">Membrane</keyword>
<evidence type="ECO:0000313" key="3">
    <source>
        <dbReference type="Proteomes" id="UP000295714"/>
    </source>
</evidence>
<name>A0A4V2PTK3_9FLAO</name>
<accession>A0A4V2PTK3</accession>
<dbReference type="AlphaFoldDB" id="A0A4V2PTK3"/>
<keyword evidence="1" id="KW-0812">Transmembrane</keyword>
<evidence type="ECO:0000313" key="2">
    <source>
        <dbReference type="EMBL" id="TCK66801.1"/>
    </source>
</evidence>
<feature type="transmembrane region" description="Helical" evidence="1">
    <location>
        <begin position="27"/>
        <end position="46"/>
    </location>
</feature>